<proteinExistence type="predicted"/>
<evidence type="ECO:0000313" key="1">
    <source>
        <dbReference type="EMBL" id="TFK69145.1"/>
    </source>
</evidence>
<reference evidence="1 2" key="1">
    <citation type="journal article" date="2019" name="Nat. Ecol. Evol.">
        <title>Megaphylogeny resolves global patterns of mushroom evolution.</title>
        <authorList>
            <person name="Varga T."/>
            <person name="Krizsan K."/>
            <person name="Foldi C."/>
            <person name="Dima B."/>
            <person name="Sanchez-Garcia M."/>
            <person name="Sanchez-Ramirez S."/>
            <person name="Szollosi G.J."/>
            <person name="Szarkandi J.G."/>
            <person name="Papp V."/>
            <person name="Albert L."/>
            <person name="Andreopoulos W."/>
            <person name="Angelini C."/>
            <person name="Antonin V."/>
            <person name="Barry K.W."/>
            <person name="Bougher N.L."/>
            <person name="Buchanan P."/>
            <person name="Buyck B."/>
            <person name="Bense V."/>
            <person name="Catcheside P."/>
            <person name="Chovatia M."/>
            <person name="Cooper J."/>
            <person name="Damon W."/>
            <person name="Desjardin D."/>
            <person name="Finy P."/>
            <person name="Geml J."/>
            <person name="Haridas S."/>
            <person name="Hughes K."/>
            <person name="Justo A."/>
            <person name="Karasinski D."/>
            <person name="Kautmanova I."/>
            <person name="Kiss B."/>
            <person name="Kocsube S."/>
            <person name="Kotiranta H."/>
            <person name="LaButti K.M."/>
            <person name="Lechner B.E."/>
            <person name="Liimatainen K."/>
            <person name="Lipzen A."/>
            <person name="Lukacs Z."/>
            <person name="Mihaltcheva S."/>
            <person name="Morgado L.N."/>
            <person name="Niskanen T."/>
            <person name="Noordeloos M.E."/>
            <person name="Ohm R.A."/>
            <person name="Ortiz-Santana B."/>
            <person name="Ovrebo C."/>
            <person name="Racz N."/>
            <person name="Riley R."/>
            <person name="Savchenko A."/>
            <person name="Shiryaev A."/>
            <person name="Soop K."/>
            <person name="Spirin V."/>
            <person name="Szebenyi C."/>
            <person name="Tomsovsky M."/>
            <person name="Tulloss R.E."/>
            <person name="Uehling J."/>
            <person name="Grigoriev I.V."/>
            <person name="Vagvolgyi C."/>
            <person name="Papp T."/>
            <person name="Martin F.M."/>
            <person name="Miettinen O."/>
            <person name="Hibbett D.S."/>
            <person name="Nagy L.G."/>
        </authorList>
    </citation>
    <scope>NUCLEOTIDE SEQUENCE [LARGE SCALE GENOMIC DNA]</scope>
    <source>
        <strain evidence="1 2">NL-1719</strain>
    </source>
</reference>
<protein>
    <submittedName>
        <fullName evidence="1">Uncharacterized protein</fullName>
    </submittedName>
</protein>
<gene>
    <name evidence="1" type="ORF">BDN72DRAFT_768361</name>
</gene>
<organism evidence="1 2">
    <name type="scientific">Pluteus cervinus</name>
    <dbReference type="NCBI Taxonomy" id="181527"/>
    <lineage>
        <taxon>Eukaryota</taxon>
        <taxon>Fungi</taxon>
        <taxon>Dikarya</taxon>
        <taxon>Basidiomycota</taxon>
        <taxon>Agaricomycotina</taxon>
        <taxon>Agaricomycetes</taxon>
        <taxon>Agaricomycetidae</taxon>
        <taxon>Agaricales</taxon>
        <taxon>Pluteineae</taxon>
        <taxon>Pluteaceae</taxon>
        <taxon>Pluteus</taxon>
    </lineage>
</organism>
<accession>A0ACD3ATM2</accession>
<evidence type="ECO:0000313" key="2">
    <source>
        <dbReference type="Proteomes" id="UP000308600"/>
    </source>
</evidence>
<name>A0ACD3ATM2_9AGAR</name>
<keyword evidence="2" id="KW-1185">Reference proteome</keyword>
<dbReference type="Proteomes" id="UP000308600">
    <property type="component" value="Unassembled WGS sequence"/>
</dbReference>
<dbReference type="EMBL" id="ML208336">
    <property type="protein sequence ID" value="TFK69145.1"/>
    <property type="molecule type" value="Genomic_DNA"/>
</dbReference>
<sequence length="498" mass="56304">MWERPNYDIPIEATISGIKARLEQIGNLLSFEVQSPPYRGGILRAWAQYTSPALAQKAQEALHRRKPKCTGYTRIFVQQVKSFAYRLSSELYPKISSCILNLAATVYRRYPTSSIRIKVQESIVLIETSSIDYKTLGQIKRRLDDVLCGEIIYREDGQIAWDGFFLSPRGSSFLKNLERQTEGGVVKCYPERRCIQVFGTCHARISFRREILKWLDDLGSQTIRTISVSRRVAVLLNSKGSAMAWETGAVSLDPSQQFVSVRGTDQLFRSVYQAIEDLNPTHRIGQLHRNRCPVCFDAVVSPVSLACHHMWCRSCFKRYLTADIDAQSFPLLCLGDEGKCQQRIPLHLAHSLLPLTNFIALVEAAFTSYVRTHAEAFRYCPTPGCQQVFSVGLTHRPALQCPFCLIRLCASCHGHYHQGLPCRDGADTNKLFQEWMEENDIKKCPGCKVPIEKGEGCNHIVCTRCNTHLCWVCLETFPGGQGVYDHMRNHHGGIGPVL</sequence>